<gene>
    <name evidence="2" type="ORF">COW91_02865</name>
</gene>
<evidence type="ECO:0000313" key="3">
    <source>
        <dbReference type="Proteomes" id="UP000229176"/>
    </source>
</evidence>
<sequence>MAKTIKIFLIDGEPNGLKTAELSNWVGQAIVIPRNKLKEIKQRAECNKPAVYFLIGKENEEALLQTAYIGEAENLWNRLSTHDSSKDFWQTAIAFVSKDNNLTKAHVKYLESKCLDLAKIAKRFDLDNGKESSLSPLPEADIAEMEEFLGNLKLLLSALGYPILQEVISKEQKNTSDPLFICKGKEALATGRMTNEGFVVYKDSTATTSISSAVIERNQRVIEKLISHNYITKQNDSSYIFMKDYVFNSPSAASDIILGNSTSGWKKWKSENGETLEEVYKK</sequence>
<proteinExistence type="predicted"/>
<dbReference type="EMBL" id="PCTI01000048">
    <property type="protein sequence ID" value="PIP68802.1"/>
    <property type="molecule type" value="Genomic_DNA"/>
</dbReference>
<dbReference type="InterPro" id="IPR025579">
    <property type="entry name" value="DUF4357"/>
</dbReference>
<dbReference type="CDD" id="cd10447">
    <property type="entry name" value="GIY-YIG_unchar_2"/>
    <property type="match status" value="1"/>
</dbReference>
<name>A0A2H0CFY0_9BACT</name>
<evidence type="ECO:0000259" key="1">
    <source>
        <dbReference type="Pfam" id="PF14267"/>
    </source>
</evidence>
<evidence type="ECO:0000313" key="2">
    <source>
        <dbReference type="EMBL" id="PIP68802.1"/>
    </source>
</evidence>
<reference evidence="2 3" key="1">
    <citation type="submission" date="2017-09" db="EMBL/GenBank/DDBJ databases">
        <title>Depth-based differentiation of microbial function through sediment-hosted aquifers and enrichment of novel symbionts in the deep terrestrial subsurface.</title>
        <authorList>
            <person name="Probst A.J."/>
            <person name="Ladd B."/>
            <person name="Jarett J.K."/>
            <person name="Geller-Mcgrath D.E."/>
            <person name="Sieber C.M."/>
            <person name="Emerson J.B."/>
            <person name="Anantharaman K."/>
            <person name="Thomas B.C."/>
            <person name="Malmstrom R."/>
            <person name="Stieglmeier M."/>
            <person name="Klingl A."/>
            <person name="Woyke T."/>
            <person name="Ryan C.M."/>
            <person name="Banfield J.F."/>
        </authorList>
    </citation>
    <scope>NUCLEOTIDE SEQUENCE [LARGE SCALE GENOMIC DNA]</scope>
    <source>
        <strain evidence="2">CG22_combo_CG10-13_8_21_14_all_32_8</strain>
    </source>
</reference>
<protein>
    <submittedName>
        <fullName evidence="2">Methionine sulfoxide reductase</fullName>
    </submittedName>
</protein>
<organism evidence="2 3">
    <name type="scientific">Candidatus Nomurabacteria bacterium CG22_combo_CG10-13_8_21_14_all_32_8</name>
    <dbReference type="NCBI Taxonomy" id="1974732"/>
    <lineage>
        <taxon>Bacteria</taxon>
        <taxon>Candidatus Nomuraibacteriota</taxon>
    </lineage>
</organism>
<accession>A0A2H0CFY0</accession>
<dbReference type="Pfam" id="PF14267">
    <property type="entry name" value="DUF4357"/>
    <property type="match status" value="1"/>
</dbReference>
<dbReference type="AlphaFoldDB" id="A0A2H0CFY0"/>
<feature type="domain" description="DUF4357" evidence="1">
    <location>
        <begin position="223"/>
        <end position="276"/>
    </location>
</feature>
<comment type="caution">
    <text evidence="2">The sequence shown here is derived from an EMBL/GenBank/DDBJ whole genome shotgun (WGS) entry which is preliminary data.</text>
</comment>
<dbReference type="Proteomes" id="UP000229176">
    <property type="component" value="Unassembled WGS sequence"/>
</dbReference>